<gene>
    <name evidence="9 13" type="primary">thiE</name>
    <name evidence="13" type="ORF">DW001_07470</name>
</gene>
<comment type="catalytic activity">
    <reaction evidence="6 9 10">
        <text>4-methyl-5-(2-phosphooxyethyl)-thiazole + 4-amino-2-methyl-5-(diphosphooxymethyl)pyrimidine + H(+) = thiamine phosphate + diphosphate</text>
        <dbReference type="Rhea" id="RHEA:22328"/>
        <dbReference type="ChEBI" id="CHEBI:15378"/>
        <dbReference type="ChEBI" id="CHEBI:33019"/>
        <dbReference type="ChEBI" id="CHEBI:37575"/>
        <dbReference type="ChEBI" id="CHEBI:57841"/>
        <dbReference type="ChEBI" id="CHEBI:58296"/>
        <dbReference type="EC" id="2.5.1.3"/>
    </reaction>
</comment>
<proteinExistence type="inferred from homology"/>
<dbReference type="GO" id="GO:0005737">
    <property type="term" value="C:cytoplasm"/>
    <property type="evidence" value="ECO:0007669"/>
    <property type="project" value="TreeGrafter"/>
</dbReference>
<feature type="binding site" evidence="9">
    <location>
        <begin position="38"/>
        <end position="42"/>
    </location>
    <ligand>
        <name>4-amino-2-methyl-5-(diphosphooxymethyl)pyrimidine</name>
        <dbReference type="ChEBI" id="CHEBI:57841"/>
    </ligand>
</feature>
<evidence type="ECO:0000256" key="11">
    <source>
        <dbReference type="RuleBase" id="RU004253"/>
    </source>
</evidence>
<comment type="function">
    <text evidence="9">Condenses 4-methyl-5-(beta-hydroxyethyl)thiazole monophosphate (THZ-P) and 2-methyl-4-amino-5-hydroxymethyl pyrimidine pyrophosphate (HMP-PP) to form thiamine monophosphate (TMP).</text>
</comment>
<comment type="caution">
    <text evidence="9">Lacks conserved residue(s) required for the propagation of feature annotation.</text>
</comment>
<reference evidence="13 14" key="1">
    <citation type="submission" date="2018-08" db="EMBL/GenBank/DDBJ databases">
        <title>A genome reference for cultivated species of the human gut microbiota.</title>
        <authorList>
            <person name="Zou Y."/>
            <person name="Xue W."/>
            <person name="Luo G."/>
        </authorList>
    </citation>
    <scope>NUCLEOTIDE SEQUENCE [LARGE SCALE GENOMIC DNA]</scope>
    <source>
        <strain evidence="13 14">AF36-2BH</strain>
    </source>
</reference>
<dbReference type="HAMAP" id="MF_00097">
    <property type="entry name" value="TMP_synthase"/>
    <property type="match status" value="1"/>
</dbReference>
<dbReference type="Pfam" id="PF02581">
    <property type="entry name" value="TMP-TENI"/>
    <property type="match status" value="1"/>
</dbReference>
<feature type="binding site" evidence="9">
    <location>
        <position position="116"/>
    </location>
    <ligand>
        <name>4-amino-2-methyl-5-(diphosphooxymethyl)pyrimidine</name>
        <dbReference type="ChEBI" id="CHEBI:57841"/>
    </ligand>
</feature>
<keyword evidence="2 9" id="KW-0808">Transferase</keyword>
<dbReference type="PANTHER" id="PTHR20857:SF23">
    <property type="entry name" value="THIAMINE BIOSYNTHETIC BIFUNCTIONAL ENZYME"/>
    <property type="match status" value="1"/>
</dbReference>
<dbReference type="FunFam" id="3.20.20.70:FF:000096">
    <property type="entry name" value="Thiamine-phosphate synthase"/>
    <property type="match status" value="1"/>
</dbReference>
<dbReference type="Gene3D" id="3.20.20.70">
    <property type="entry name" value="Aldolase class I"/>
    <property type="match status" value="1"/>
</dbReference>
<keyword evidence="3 9" id="KW-0479">Metal-binding</keyword>
<comment type="similarity">
    <text evidence="9 10">Belongs to the thiamine-phosphate synthase family.</text>
</comment>
<evidence type="ECO:0000256" key="8">
    <source>
        <dbReference type="ARBA" id="ARBA00047883"/>
    </source>
</evidence>
<dbReference type="InterPro" id="IPR022998">
    <property type="entry name" value="ThiamineP_synth_TenI"/>
</dbReference>
<dbReference type="GO" id="GO:0009229">
    <property type="term" value="P:thiamine diphosphate biosynthetic process"/>
    <property type="evidence" value="ECO:0007669"/>
    <property type="project" value="UniProtKB-UniRule"/>
</dbReference>
<dbReference type="GO" id="GO:0004789">
    <property type="term" value="F:thiamine-phosphate diphosphorylase activity"/>
    <property type="evidence" value="ECO:0007669"/>
    <property type="project" value="UniProtKB-UniRule"/>
</dbReference>
<organism evidence="13 14">
    <name type="scientific">Agathobacter rectalis</name>
    <dbReference type="NCBI Taxonomy" id="39491"/>
    <lineage>
        <taxon>Bacteria</taxon>
        <taxon>Bacillati</taxon>
        <taxon>Bacillota</taxon>
        <taxon>Clostridia</taxon>
        <taxon>Lachnospirales</taxon>
        <taxon>Lachnospiraceae</taxon>
        <taxon>Agathobacter</taxon>
    </lineage>
</organism>
<dbReference type="Proteomes" id="UP000266698">
    <property type="component" value="Unassembled WGS sequence"/>
</dbReference>
<evidence type="ECO:0000256" key="7">
    <source>
        <dbReference type="ARBA" id="ARBA00047851"/>
    </source>
</evidence>
<evidence type="ECO:0000259" key="12">
    <source>
        <dbReference type="Pfam" id="PF02581"/>
    </source>
</evidence>
<comment type="cofactor">
    <cofactor evidence="9">
        <name>Mg(2+)</name>
        <dbReference type="ChEBI" id="CHEBI:18420"/>
    </cofactor>
    <text evidence="9">Binds 1 Mg(2+) ion per subunit.</text>
</comment>
<comment type="catalytic activity">
    <reaction evidence="8 9 10">
        <text>2-[(2R,5Z)-2-carboxy-4-methylthiazol-5(2H)-ylidene]ethyl phosphate + 4-amino-2-methyl-5-(diphosphooxymethyl)pyrimidine + 2 H(+) = thiamine phosphate + CO2 + diphosphate</text>
        <dbReference type="Rhea" id="RHEA:47844"/>
        <dbReference type="ChEBI" id="CHEBI:15378"/>
        <dbReference type="ChEBI" id="CHEBI:16526"/>
        <dbReference type="ChEBI" id="CHEBI:33019"/>
        <dbReference type="ChEBI" id="CHEBI:37575"/>
        <dbReference type="ChEBI" id="CHEBI:57841"/>
        <dbReference type="ChEBI" id="CHEBI:62899"/>
        <dbReference type="EC" id="2.5.1.3"/>
    </reaction>
</comment>
<dbReference type="EMBL" id="QRPB01000007">
    <property type="protein sequence ID" value="RHL79583.1"/>
    <property type="molecule type" value="Genomic_DNA"/>
</dbReference>
<feature type="binding site" evidence="9">
    <location>
        <position position="145"/>
    </location>
    <ligand>
        <name>4-amino-2-methyl-5-(diphosphooxymethyl)pyrimidine</name>
        <dbReference type="ChEBI" id="CHEBI:57841"/>
    </ligand>
</feature>
<dbReference type="GO" id="GO:0000287">
    <property type="term" value="F:magnesium ion binding"/>
    <property type="evidence" value="ECO:0007669"/>
    <property type="project" value="UniProtKB-UniRule"/>
</dbReference>
<dbReference type="InterPro" id="IPR034291">
    <property type="entry name" value="TMP_synthase"/>
</dbReference>
<dbReference type="InterPro" id="IPR013785">
    <property type="entry name" value="Aldolase_TIM"/>
</dbReference>
<evidence type="ECO:0000256" key="3">
    <source>
        <dbReference type="ARBA" id="ARBA00022723"/>
    </source>
</evidence>
<feature type="domain" description="Thiamine phosphate synthase/TenI" evidence="12">
    <location>
        <begin position="8"/>
        <end position="195"/>
    </location>
</feature>
<dbReference type="NCBIfam" id="TIGR00693">
    <property type="entry name" value="thiE"/>
    <property type="match status" value="1"/>
</dbReference>
<feature type="binding site" evidence="9">
    <location>
        <begin position="142"/>
        <end position="144"/>
    </location>
    <ligand>
        <name>2-[(2R,5Z)-2-carboxy-4-methylthiazol-5(2H)-ylidene]ethyl phosphate</name>
        <dbReference type="ChEBI" id="CHEBI:62899"/>
    </ligand>
</feature>
<name>A0A396FTB4_9FIRM</name>
<evidence type="ECO:0000313" key="13">
    <source>
        <dbReference type="EMBL" id="RHL79583.1"/>
    </source>
</evidence>
<comment type="catalytic activity">
    <reaction evidence="7 9 10">
        <text>2-(2-carboxy-4-methylthiazol-5-yl)ethyl phosphate + 4-amino-2-methyl-5-(diphosphooxymethyl)pyrimidine + 2 H(+) = thiamine phosphate + CO2 + diphosphate</text>
        <dbReference type="Rhea" id="RHEA:47848"/>
        <dbReference type="ChEBI" id="CHEBI:15378"/>
        <dbReference type="ChEBI" id="CHEBI:16526"/>
        <dbReference type="ChEBI" id="CHEBI:33019"/>
        <dbReference type="ChEBI" id="CHEBI:37575"/>
        <dbReference type="ChEBI" id="CHEBI:57841"/>
        <dbReference type="ChEBI" id="CHEBI:62890"/>
        <dbReference type="EC" id="2.5.1.3"/>
    </reaction>
</comment>
<dbReference type="AlphaFoldDB" id="A0A396FTB4"/>
<evidence type="ECO:0000256" key="9">
    <source>
        <dbReference type="HAMAP-Rule" id="MF_00097"/>
    </source>
</evidence>
<dbReference type="CDD" id="cd00564">
    <property type="entry name" value="TMP_TenI"/>
    <property type="match status" value="1"/>
</dbReference>
<feature type="binding site" evidence="9">
    <location>
        <position position="77"/>
    </location>
    <ligand>
        <name>4-amino-2-methyl-5-(diphosphooxymethyl)pyrimidine</name>
        <dbReference type="ChEBI" id="CHEBI:57841"/>
    </ligand>
</feature>
<dbReference type="SUPFAM" id="SSF51391">
    <property type="entry name" value="Thiamin phosphate synthase"/>
    <property type="match status" value="1"/>
</dbReference>
<evidence type="ECO:0000313" key="14">
    <source>
        <dbReference type="Proteomes" id="UP000266698"/>
    </source>
</evidence>
<evidence type="ECO:0000256" key="2">
    <source>
        <dbReference type="ARBA" id="ARBA00022679"/>
    </source>
</evidence>
<sequence>MNKTDLKLYAITDRQWLHGAMLSEHVKLAIEGGATMIQIRDKDILSTDSDAGLKDEYSEALEIKRICHEHKVPLIINDNVQFAIDIDADGVHLGQDDMNPAEARKLLGADKIIGVTAKTVEQAKKAQADGADYLGGGAVFGSTTKLNAKPMTKELLREITAAVDIPVVAIGGINADNAVTLKGTGIAGIAVVGAIFASADIKDAARELAEICDKIL</sequence>
<feature type="binding site" evidence="9">
    <location>
        <position position="97"/>
    </location>
    <ligand>
        <name>Mg(2+)</name>
        <dbReference type="ChEBI" id="CHEBI:18420"/>
    </ligand>
</feature>
<feature type="binding site" evidence="9">
    <location>
        <position position="172"/>
    </location>
    <ligand>
        <name>2-[(2R,5Z)-2-carboxy-4-methylthiazol-5(2H)-ylidene]ethyl phosphate</name>
        <dbReference type="ChEBI" id="CHEBI:62899"/>
    </ligand>
</feature>
<feature type="binding site" evidence="9">
    <location>
        <position position="78"/>
    </location>
    <ligand>
        <name>Mg(2+)</name>
        <dbReference type="ChEBI" id="CHEBI:18420"/>
    </ligand>
</feature>
<evidence type="ECO:0000256" key="5">
    <source>
        <dbReference type="ARBA" id="ARBA00022977"/>
    </source>
</evidence>
<dbReference type="RefSeq" id="WP_118375292.1">
    <property type="nucleotide sequence ID" value="NZ_QRPB01000007.1"/>
</dbReference>
<keyword evidence="5 9" id="KW-0784">Thiamine biosynthesis</keyword>
<keyword evidence="4 9" id="KW-0460">Magnesium</keyword>
<dbReference type="InterPro" id="IPR036206">
    <property type="entry name" value="ThiamineP_synth_sf"/>
</dbReference>
<comment type="pathway">
    <text evidence="1 9 11">Cofactor biosynthesis; thiamine diphosphate biosynthesis; thiamine phosphate from 4-amino-2-methyl-5-diphosphomethylpyrimidine and 4-methyl-5-(2-phosphoethyl)-thiazole: step 1/1.</text>
</comment>
<dbReference type="GO" id="GO:0009228">
    <property type="term" value="P:thiamine biosynthetic process"/>
    <property type="evidence" value="ECO:0007669"/>
    <property type="project" value="UniProtKB-KW"/>
</dbReference>
<dbReference type="EC" id="2.5.1.3" evidence="9"/>
<protein>
    <recommendedName>
        <fullName evidence="9">Thiamine-phosphate synthase</fullName>
        <shortName evidence="9">TP synthase</shortName>
        <shortName evidence="9">TPS</shortName>
        <ecNumber evidence="9">2.5.1.3</ecNumber>
    </recommendedName>
    <alternativeName>
        <fullName evidence="9">Thiamine-phosphate pyrophosphorylase</fullName>
        <shortName evidence="9">TMP pyrophosphorylase</shortName>
        <shortName evidence="9">TMP-PPase</shortName>
    </alternativeName>
</protein>
<dbReference type="PANTHER" id="PTHR20857">
    <property type="entry name" value="THIAMINE-PHOSPHATE PYROPHOSPHORYLASE"/>
    <property type="match status" value="1"/>
</dbReference>
<evidence type="ECO:0000256" key="4">
    <source>
        <dbReference type="ARBA" id="ARBA00022842"/>
    </source>
</evidence>
<evidence type="ECO:0000256" key="1">
    <source>
        <dbReference type="ARBA" id="ARBA00005165"/>
    </source>
</evidence>
<comment type="caution">
    <text evidence="13">The sequence shown here is derived from an EMBL/GenBank/DDBJ whole genome shotgun (WGS) entry which is preliminary data.</text>
</comment>
<evidence type="ECO:0000256" key="6">
    <source>
        <dbReference type="ARBA" id="ARBA00047334"/>
    </source>
</evidence>
<evidence type="ECO:0000256" key="10">
    <source>
        <dbReference type="RuleBase" id="RU003826"/>
    </source>
</evidence>
<dbReference type="UniPathway" id="UPA00060">
    <property type="reaction ID" value="UER00141"/>
</dbReference>
<accession>A0A396FTB4</accession>